<dbReference type="EMBL" id="GBEZ01025507">
    <property type="protein sequence ID" value="JAC61587.1"/>
    <property type="molecule type" value="Transcribed_RNA"/>
</dbReference>
<organism evidence="1">
    <name type="scientific">Tetraselmis sp. GSL018</name>
    <dbReference type="NCBI Taxonomy" id="582737"/>
    <lineage>
        <taxon>Eukaryota</taxon>
        <taxon>Viridiplantae</taxon>
        <taxon>Chlorophyta</taxon>
        <taxon>core chlorophytes</taxon>
        <taxon>Chlorodendrophyceae</taxon>
        <taxon>Chlorodendrales</taxon>
        <taxon>Chlorodendraceae</taxon>
        <taxon>Tetraselmis</taxon>
    </lineage>
</organism>
<gene>
    <name evidence="1" type="ORF">TSPGSL018_25825</name>
</gene>
<dbReference type="AlphaFoldDB" id="A0A061QLQ6"/>
<dbReference type="Pfam" id="PF12014">
    <property type="entry name" value="Cyclin_D1_bind"/>
    <property type="match status" value="1"/>
</dbReference>
<protein>
    <submittedName>
        <fullName evidence="1">Uncharacterized protein</fullName>
    </submittedName>
</protein>
<reference evidence="1" key="1">
    <citation type="submission" date="2014-05" db="EMBL/GenBank/DDBJ databases">
        <title>The transcriptome of the halophilic microalga Tetraselmis sp. GSL018 isolated from the Great Salt Lake, Utah.</title>
        <authorList>
            <person name="Jinkerson R.E."/>
            <person name="D'Adamo S."/>
            <person name="Posewitz M.C."/>
        </authorList>
    </citation>
    <scope>NUCLEOTIDE SEQUENCE</scope>
    <source>
        <strain evidence="1">GSL018</strain>
    </source>
</reference>
<evidence type="ECO:0000313" key="1">
    <source>
        <dbReference type="EMBL" id="JAC61587.1"/>
    </source>
</evidence>
<sequence length="224" mass="24606">MNPQKPKQCHWCRVRSLQLGLYQRVQPQQPLHASVSMESRAVFQRMEHLCGLSMAQYGGHGLEVIQVFMTQDMAPEETAGIGGLRLVGLKLTGDPNVPATKLSFVAALTEPDDPEGVLADLRPIIAFPSTGPAVVNLQDREVAGLFLGKGQINRDPDVWAPEWVDVRLITYSGQRKGFSILWHDMGEFWRHIIDFAPLESPDAWAGAAWAVAEAKAARSAGRVG</sequence>
<accession>A0A061QLQ6</accession>
<name>A0A061QLQ6_9CHLO</name>
<proteinExistence type="predicted"/>